<reference evidence="16" key="2">
    <citation type="submission" date="2013-07" db="EMBL/GenBank/DDBJ databases">
        <authorList>
            <person name="Morais-Silva F.O."/>
            <person name="Rezende A.M."/>
            <person name="Pimentel C."/>
            <person name="Resende D.M."/>
            <person name="Santos C.I."/>
            <person name="Clemente C."/>
            <person name="de Oliveira L.M."/>
            <person name="da Silva S.M."/>
            <person name="Costa D.A."/>
            <person name="Varela-Raposo A."/>
            <person name="Horacio E.C.A."/>
            <person name="Matos M."/>
            <person name="Flores O."/>
            <person name="Ruiz J.C."/>
            <person name="Rodrigues-Pousada C."/>
        </authorList>
    </citation>
    <scope>NUCLEOTIDE SEQUENCE [LARGE SCALE GENOMIC DNA]</scope>
    <source>
        <strain evidence="16">ATCC 19364 / DSM 1382 / NCIMB 9332 / VKM B-1759</strain>
    </source>
</reference>
<dbReference type="GO" id="GO:0004385">
    <property type="term" value="F:GMP kinase activity"/>
    <property type="evidence" value="ECO:0007669"/>
    <property type="project" value="UniProtKB-UniRule"/>
</dbReference>
<dbReference type="FunFam" id="3.30.63.10:FF:000005">
    <property type="entry name" value="Guanylate kinase"/>
    <property type="match status" value="1"/>
</dbReference>
<comment type="catalytic activity">
    <reaction evidence="12 13">
        <text>GMP + ATP = GDP + ADP</text>
        <dbReference type="Rhea" id="RHEA:20780"/>
        <dbReference type="ChEBI" id="CHEBI:30616"/>
        <dbReference type="ChEBI" id="CHEBI:58115"/>
        <dbReference type="ChEBI" id="CHEBI:58189"/>
        <dbReference type="ChEBI" id="CHEBI:456216"/>
        <dbReference type="EC" id="2.7.4.8"/>
    </reaction>
</comment>
<proteinExistence type="inferred from homology"/>
<dbReference type="STRING" id="1121448.DGI_3217"/>
<dbReference type="InterPro" id="IPR020590">
    <property type="entry name" value="Guanylate_kinase_CS"/>
</dbReference>
<dbReference type="RefSeq" id="WP_021762017.1">
    <property type="nucleotide sequence ID" value="NC_022444.1"/>
</dbReference>
<evidence type="ECO:0000256" key="5">
    <source>
        <dbReference type="ARBA" id="ARBA00016296"/>
    </source>
</evidence>
<dbReference type="EC" id="2.7.4.8" evidence="4 13"/>
<gene>
    <name evidence="13" type="primary">gmk</name>
    <name evidence="15" type="ORF">DGI_3217</name>
</gene>
<dbReference type="HOGENOM" id="CLU_001715_1_2_7"/>
<dbReference type="KEGG" id="dgg:DGI_3217"/>
<dbReference type="PROSITE" id="PS00856">
    <property type="entry name" value="GUANYLATE_KINASE_1"/>
    <property type="match status" value="1"/>
</dbReference>
<evidence type="ECO:0000256" key="4">
    <source>
        <dbReference type="ARBA" id="ARBA00012961"/>
    </source>
</evidence>
<feature type="domain" description="Guanylate kinase-like" evidence="14">
    <location>
        <begin position="8"/>
        <end position="185"/>
    </location>
</feature>
<dbReference type="PANTHER" id="PTHR23117:SF13">
    <property type="entry name" value="GUANYLATE KINASE"/>
    <property type="match status" value="1"/>
</dbReference>
<dbReference type="InterPro" id="IPR017665">
    <property type="entry name" value="Guanylate_kinase"/>
</dbReference>
<dbReference type="eggNOG" id="COG0194">
    <property type="taxonomic scope" value="Bacteria"/>
</dbReference>
<dbReference type="Gene3D" id="3.30.63.10">
    <property type="entry name" value="Guanylate Kinase phosphate binding domain"/>
    <property type="match status" value="1"/>
</dbReference>
<keyword evidence="9 13" id="KW-0418">Kinase</keyword>
<dbReference type="Pfam" id="PF00625">
    <property type="entry name" value="Guanylate_kin"/>
    <property type="match status" value="1"/>
</dbReference>
<dbReference type="PROSITE" id="PS50052">
    <property type="entry name" value="GUANYLATE_KINASE_2"/>
    <property type="match status" value="1"/>
</dbReference>
<protein>
    <recommendedName>
        <fullName evidence="5 13">Guanylate kinase</fullName>
        <ecNumber evidence="4 13">2.7.4.8</ecNumber>
    </recommendedName>
    <alternativeName>
        <fullName evidence="11 13">GMP kinase</fullName>
    </alternativeName>
</protein>
<dbReference type="SUPFAM" id="SSF52540">
    <property type="entry name" value="P-loop containing nucleoside triphosphate hydrolases"/>
    <property type="match status" value="1"/>
</dbReference>
<dbReference type="CDD" id="cd00071">
    <property type="entry name" value="GMPK"/>
    <property type="match status" value="1"/>
</dbReference>
<dbReference type="NCBIfam" id="TIGR03263">
    <property type="entry name" value="guanyl_kin"/>
    <property type="match status" value="1"/>
</dbReference>
<dbReference type="InterPro" id="IPR008144">
    <property type="entry name" value="Guanylate_kin-like_dom"/>
</dbReference>
<dbReference type="AlphaFoldDB" id="T2GFK6"/>
<evidence type="ECO:0000256" key="11">
    <source>
        <dbReference type="ARBA" id="ARBA00030128"/>
    </source>
</evidence>
<feature type="binding site" evidence="13">
    <location>
        <begin position="15"/>
        <end position="22"/>
    </location>
    <ligand>
        <name>ATP</name>
        <dbReference type="ChEBI" id="CHEBI:30616"/>
    </ligand>
</feature>
<evidence type="ECO:0000256" key="2">
    <source>
        <dbReference type="ARBA" id="ARBA00004496"/>
    </source>
</evidence>
<keyword evidence="7 13" id="KW-0808">Transferase</keyword>
<dbReference type="Gene3D" id="3.40.50.300">
    <property type="entry name" value="P-loop containing nucleotide triphosphate hydrolases"/>
    <property type="match status" value="1"/>
</dbReference>
<dbReference type="InterPro" id="IPR008145">
    <property type="entry name" value="GK/Ca_channel_bsu"/>
</dbReference>
<evidence type="ECO:0000313" key="15">
    <source>
        <dbReference type="EMBL" id="AGW14921.1"/>
    </source>
</evidence>
<dbReference type="EMBL" id="CP006585">
    <property type="protein sequence ID" value="AGW14921.1"/>
    <property type="molecule type" value="Genomic_DNA"/>
</dbReference>
<dbReference type="Proteomes" id="UP000016587">
    <property type="component" value="Chromosome"/>
</dbReference>
<evidence type="ECO:0000259" key="14">
    <source>
        <dbReference type="PROSITE" id="PS50052"/>
    </source>
</evidence>
<dbReference type="PANTHER" id="PTHR23117">
    <property type="entry name" value="GUANYLATE KINASE-RELATED"/>
    <property type="match status" value="1"/>
</dbReference>
<reference evidence="15 16" key="1">
    <citation type="journal article" date="2013" name="J. Bacteriol.">
        <title>Roles of HynAB and Ech, the only two hydrogenases found in the model sulfate reducer Desulfovibrio gigas.</title>
        <authorList>
            <person name="Morais-Silva F.O."/>
            <person name="Santos C.I."/>
            <person name="Rodrigues R."/>
            <person name="Pereira I.A."/>
            <person name="Rodrigues-Pousada C."/>
        </authorList>
    </citation>
    <scope>NUCLEOTIDE SEQUENCE [LARGE SCALE GENOMIC DNA]</scope>
    <source>
        <strain evidence="16">ATCC 19364 / DSM 1382 / NCIMB 9332 / VKM B-1759</strain>
    </source>
</reference>
<evidence type="ECO:0000256" key="10">
    <source>
        <dbReference type="ARBA" id="ARBA00022840"/>
    </source>
</evidence>
<evidence type="ECO:0000256" key="1">
    <source>
        <dbReference type="ARBA" id="ARBA00003531"/>
    </source>
</evidence>
<comment type="subcellular location">
    <subcellularLocation>
        <location evidence="2 13">Cytoplasm</location>
    </subcellularLocation>
</comment>
<name>T2GFK6_MEGG1</name>
<dbReference type="GO" id="GO:0005829">
    <property type="term" value="C:cytosol"/>
    <property type="evidence" value="ECO:0007669"/>
    <property type="project" value="TreeGrafter"/>
</dbReference>
<comment type="function">
    <text evidence="1 13">Essential for recycling GMP and indirectly, cGMP.</text>
</comment>
<evidence type="ECO:0000313" key="16">
    <source>
        <dbReference type="Proteomes" id="UP000016587"/>
    </source>
</evidence>
<evidence type="ECO:0000256" key="13">
    <source>
        <dbReference type="HAMAP-Rule" id="MF_00328"/>
    </source>
</evidence>
<keyword evidence="16" id="KW-1185">Reference proteome</keyword>
<dbReference type="GO" id="GO:0005524">
    <property type="term" value="F:ATP binding"/>
    <property type="evidence" value="ECO:0007669"/>
    <property type="project" value="UniProtKB-UniRule"/>
</dbReference>
<evidence type="ECO:0000256" key="7">
    <source>
        <dbReference type="ARBA" id="ARBA00022679"/>
    </source>
</evidence>
<accession>T2GFK6</accession>
<evidence type="ECO:0000256" key="12">
    <source>
        <dbReference type="ARBA" id="ARBA00048594"/>
    </source>
</evidence>
<dbReference type="InterPro" id="IPR027417">
    <property type="entry name" value="P-loop_NTPase"/>
</dbReference>
<dbReference type="OrthoDB" id="9808150at2"/>
<keyword evidence="8 13" id="KW-0547">Nucleotide-binding</keyword>
<dbReference type="HAMAP" id="MF_00328">
    <property type="entry name" value="Guanylate_kinase"/>
    <property type="match status" value="1"/>
</dbReference>
<keyword evidence="10 13" id="KW-0067">ATP-binding</keyword>
<evidence type="ECO:0000256" key="6">
    <source>
        <dbReference type="ARBA" id="ARBA00022490"/>
    </source>
</evidence>
<dbReference type="SMART" id="SM00072">
    <property type="entry name" value="GuKc"/>
    <property type="match status" value="1"/>
</dbReference>
<organism evidence="15 16">
    <name type="scientific">Megalodesulfovibrio gigas (strain ATCC 19364 / DSM 1382 / NCIMB 9332 / VKM B-1759)</name>
    <name type="common">Desulfovibrio gigas</name>
    <dbReference type="NCBI Taxonomy" id="1121448"/>
    <lineage>
        <taxon>Bacteria</taxon>
        <taxon>Pseudomonadati</taxon>
        <taxon>Thermodesulfobacteriota</taxon>
        <taxon>Desulfovibrionia</taxon>
        <taxon>Desulfovibrionales</taxon>
        <taxon>Desulfovibrionaceae</taxon>
        <taxon>Megalodesulfovibrio</taxon>
    </lineage>
</organism>
<evidence type="ECO:0000256" key="3">
    <source>
        <dbReference type="ARBA" id="ARBA00005790"/>
    </source>
</evidence>
<keyword evidence="6 13" id="KW-0963">Cytoplasm</keyword>
<evidence type="ECO:0000256" key="9">
    <source>
        <dbReference type="ARBA" id="ARBA00022777"/>
    </source>
</evidence>
<sequence length="207" mass="23718">MHHLDRPGLALVISAPSGAGKTTLVKRLTAEFPRFSYSISCTTRAPREGEIHGRDYFFLTREDFLARVEEGYFAEWAEVHGNLYGTPLAGVCKQLQAGRDLLFDIDVQGALQLRPWLKAFHLFILPPDLATLRQRLEQRGKDAPEVIERRMQNAMEEIRLAPRFDCQLVNDDLETAWQQLRALYLYLDMQGKNSPEFARMLLEGGRL</sequence>
<evidence type="ECO:0000256" key="8">
    <source>
        <dbReference type="ARBA" id="ARBA00022741"/>
    </source>
</evidence>
<dbReference type="PATRIC" id="fig|1121448.10.peg.3173"/>
<comment type="similarity">
    <text evidence="3 13">Belongs to the guanylate kinase family.</text>
</comment>